<evidence type="ECO:0000259" key="5">
    <source>
        <dbReference type="PROSITE" id="PS50048"/>
    </source>
</evidence>
<reference evidence="6 7" key="1">
    <citation type="submission" date="2015-01" db="EMBL/GenBank/DDBJ databases">
        <title>The Genome Sequence of Capronia semiimmersa CBS27337.</title>
        <authorList>
            <consortium name="The Broad Institute Genomics Platform"/>
            <person name="Cuomo C."/>
            <person name="de Hoog S."/>
            <person name="Gorbushina A."/>
            <person name="Stielow B."/>
            <person name="Teixiera M."/>
            <person name="Abouelleil A."/>
            <person name="Chapman S.B."/>
            <person name="Priest M."/>
            <person name="Young S.K."/>
            <person name="Wortman J."/>
            <person name="Nusbaum C."/>
            <person name="Birren B."/>
        </authorList>
    </citation>
    <scope>NUCLEOTIDE SEQUENCE [LARGE SCALE GENOMIC DNA]</scope>
    <source>
        <strain evidence="6 7">CBS 27337</strain>
    </source>
</reference>
<proteinExistence type="predicted"/>
<dbReference type="InterPro" id="IPR036864">
    <property type="entry name" value="Zn2-C6_fun-type_DNA-bd_sf"/>
</dbReference>
<dbReference type="GO" id="GO:0000981">
    <property type="term" value="F:DNA-binding transcription factor activity, RNA polymerase II-specific"/>
    <property type="evidence" value="ECO:0007669"/>
    <property type="project" value="InterPro"/>
</dbReference>
<feature type="domain" description="Zn(2)-C6 fungal-type" evidence="5">
    <location>
        <begin position="12"/>
        <end position="42"/>
    </location>
</feature>
<evidence type="ECO:0000256" key="3">
    <source>
        <dbReference type="ARBA" id="ARBA00023163"/>
    </source>
</evidence>
<keyword evidence="4" id="KW-0539">Nucleus</keyword>
<evidence type="ECO:0000256" key="1">
    <source>
        <dbReference type="ARBA" id="ARBA00023015"/>
    </source>
</evidence>
<dbReference type="SUPFAM" id="SSF57701">
    <property type="entry name" value="Zn2/Cys6 DNA-binding domain"/>
    <property type="match status" value="1"/>
</dbReference>
<dbReference type="GO" id="GO:0003677">
    <property type="term" value="F:DNA binding"/>
    <property type="evidence" value="ECO:0007669"/>
    <property type="project" value="UniProtKB-KW"/>
</dbReference>
<evidence type="ECO:0000313" key="6">
    <source>
        <dbReference type="EMBL" id="KIW68848.1"/>
    </source>
</evidence>
<dbReference type="SMART" id="SM00066">
    <property type="entry name" value="GAL4"/>
    <property type="match status" value="1"/>
</dbReference>
<dbReference type="GO" id="GO:0008270">
    <property type="term" value="F:zinc ion binding"/>
    <property type="evidence" value="ECO:0007669"/>
    <property type="project" value="InterPro"/>
</dbReference>
<protein>
    <recommendedName>
        <fullName evidence="5">Zn(2)-C6 fungal-type domain-containing protein</fullName>
    </recommendedName>
</protein>
<gene>
    <name evidence="6" type="ORF">PV04_04768</name>
</gene>
<keyword evidence="7" id="KW-1185">Reference proteome</keyword>
<dbReference type="PROSITE" id="PS00463">
    <property type="entry name" value="ZN2_CY6_FUNGAL_1"/>
    <property type="match status" value="1"/>
</dbReference>
<dbReference type="InterPro" id="IPR001138">
    <property type="entry name" value="Zn2Cys6_DnaBD"/>
</dbReference>
<keyword evidence="1" id="KW-0805">Transcription regulation</keyword>
<sequence>MTTPMPVSLRRACHACAKAKRRCVPELPQCPRCVARGLQCTYDLEPVTNMGTQSLERHPSTQYARSIFPCAWMPVRTMLFDSAGAAHKAIVEFFTPLRCEGNPPVLANPSLLALVTERFLKTIPQLTFQQQSTFYVHRQILLAGASFVGLGPWDDRPQPVLSPTFLDTVQGHLLTLDIESSTFEHFLAAFHYLVAVLLARTLDAHQNRGEIPHLLRDLWTKWRERLCAKLPRTLSSDLSAWQAWYTAESARRSLLCVIFIDGMLEVADKGYCSYRPLVESLPFDARTGLWEAETEEEWLAAVAAHGNTHSSLVSWAEFIESGSMKPRSEYDGAFQRMLLVIHFGKPAADLQDTL</sequence>
<dbReference type="CDD" id="cd00067">
    <property type="entry name" value="GAL4"/>
    <property type="match status" value="1"/>
</dbReference>
<dbReference type="PRINTS" id="PR00755">
    <property type="entry name" value="AFLATOXINBRP"/>
</dbReference>
<dbReference type="HOGENOM" id="CLU_024655_1_0_1"/>
<evidence type="ECO:0000256" key="4">
    <source>
        <dbReference type="ARBA" id="ARBA00023242"/>
    </source>
</evidence>
<keyword evidence="2" id="KW-0238">DNA-binding</keyword>
<dbReference type="Gene3D" id="4.10.240.10">
    <property type="entry name" value="Zn(2)-C6 fungal-type DNA-binding domain"/>
    <property type="match status" value="1"/>
</dbReference>
<dbReference type="Proteomes" id="UP000054266">
    <property type="component" value="Unassembled WGS sequence"/>
</dbReference>
<keyword evidence="3" id="KW-0804">Transcription</keyword>
<dbReference type="EMBL" id="KN846958">
    <property type="protein sequence ID" value="KIW68848.1"/>
    <property type="molecule type" value="Genomic_DNA"/>
</dbReference>
<dbReference type="PROSITE" id="PS50048">
    <property type="entry name" value="ZN2_CY6_FUNGAL_2"/>
    <property type="match status" value="1"/>
</dbReference>
<organism evidence="6 7">
    <name type="scientific">Phialophora macrospora</name>
    <dbReference type="NCBI Taxonomy" id="1851006"/>
    <lineage>
        <taxon>Eukaryota</taxon>
        <taxon>Fungi</taxon>
        <taxon>Dikarya</taxon>
        <taxon>Ascomycota</taxon>
        <taxon>Pezizomycotina</taxon>
        <taxon>Eurotiomycetes</taxon>
        <taxon>Chaetothyriomycetidae</taxon>
        <taxon>Chaetothyriales</taxon>
        <taxon>Herpotrichiellaceae</taxon>
        <taxon>Phialophora</taxon>
    </lineage>
</organism>
<evidence type="ECO:0000256" key="2">
    <source>
        <dbReference type="ARBA" id="ARBA00023125"/>
    </source>
</evidence>
<evidence type="ECO:0000313" key="7">
    <source>
        <dbReference type="Proteomes" id="UP000054266"/>
    </source>
</evidence>
<dbReference type="AlphaFoldDB" id="A0A0D2FL48"/>
<dbReference type="Pfam" id="PF00172">
    <property type="entry name" value="Zn_clus"/>
    <property type="match status" value="1"/>
</dbReference>
<name>A0A0D2FL48_9EURO</name>
<accession>A0A0D2FL48</accession>